<feature type="region of interest" description="Disordered" evidence="1">
    <location>
        <begin position="102"/>
        <end position="151"/>
    </location>
</feature>
<sequence>MAPCRAHNDSICCALTEGDVMLHSLYGLSSLREEAPHKGGRPGQYDRCPRYGHANVNCYAQPCCVKCLVHHWTRECPLTKESTKKPSCVNFGQVHTANYKRCPKAPKGKKVSATTGEGNVPAPAPSVNPSGRKQPSRVEPEPSREAFRQCPSGLAPARPVIESVAAFADDIQTVISVLRIIKSLEISEIGSLAGGYPKPMIKISNGKKVSTALKEVDTPALNNIPYVIDTTNEIDTSIGALTNHIRKVVKRCLREFSASVDRQKLPANALELLRTKNAALRHAYAYPSRENRSRVRARKRRVRARMIEVINEEWSNLMENITPTHQAFWKLTKALKSEGYLPTPPLKKADSSVVVEDLEKVEYLADSLELQCFRTIPPRDNHHITRIEEEVRHKTSLDP</sequence>
<gene>
    <name evidence="2" type="ORF">EVAR_4632_1</name>
</gene>
<evidence type="ECO:0000313" key="2">
    <source>
        <dbReference type="EMBL" id="GBP06514.1"/>
    </source>
</evidence>
<dbReference type="EMBL" id="BGZK01000022">
    <property type="protein sequence ID" value="GBP06514.1"/>
    <property type="molecule type" value="Genomic_DNA"/>
</dbReference>
<dbReference type="OrthoDB" id="410155at2759"/>
<dbReference type="Proteomes" id="UP000299102">
    <property type="component" value="Unassembled WGS sequence"/>
</dbReference>
<protein>
    <submittedName>
        <fullName evidence="2">Uncharacterized protein</fullName>
    </submittedName>
</protein>
<keyword evidence="3" id="KW-1185">Reference proteome</keyword>
<accession>A0A4C1SX62</accession>
<dbReference type="AlphaFoldDB" id="A0A4C1SX62"/>
<evidence type="ECO:0000256" key="1">
    <source>
        <dbReference type="SAM" id="MobiDB-lite"/>
    </source>
</evidence>
<evidence type="ECO:0000313" key="3">
    <source>
        <dbReference type="Proteomes" id="UP000299102"/>
    </source>
</evidence>
<comment type="caution">
    <text evidence="2">The sequence shown here is derived from an EMBL/GenBank/DDBJ whole genome shotgun (WGS) entry which is preliminary data.</text>
</comment>
<reference evidence="2 3" key="1">
    <citation type="journal article" date="2019" name="Commun. Biol.">
        <title>The bagworm genome reveals a unique fibroin gene that provides high tensile strength.</title>
        <authorList>
            <person name="Kono N."/>
            <person name="Nakamura H."/>
            <person name="Ohtoshi R."/>
            <person name="Tomita M."/>
            <person name="Numata K."/>
            <person name="Arakawa K."/>
        </authorList>
    </citation>
    <scope>NUCLEOTIDE SEQUENCE [LARGE SCALE GENOMIC DNA]</scope>
</reference>
<organism evidence="2 3">
    <name type="scientific">Eumeta variegata</name>
    <name type="common">Bagworm moth</name>
    <name type="synonym">Eumeta japonica</name>
    <dbReference type="NCBI Taxonomy" id="151549"/>
    <lineage>
        <taxon>Eukaryota</taxon>
        <taxon>Metazoa</taxon>
        <taxon>Ecdysozoa</taxon>
        <taxon>Arthropoda</taxon>
        <taxon>Hexapoda</taxon>
        <taxon>Insecta</taxon>
        <taxon>Pterygota</taxon>
        <taxon>Neoptera</taxon>
        <taxon>Endopterygota</taxon>
        <taxon>Lepidoptera</taxon>
        <taxon>Glossata</taxon>
        <taxon>Ditrysia</taxon>
        <taxon>Tineoidea</taxon>
        <taxon>Psychidae</taxon>
        <taxon>Oiketicinae</taxon>
        <taxon>Eumeta</taxon>
    </lineage>
</organism>
<feature type="compositionally biased region" description="Basic and acidic residues" evidence="1">
    <location>
        <begin position="136"/>
        <end position="147"/>
    </location>
</feature>
<name>A0A4C1SX62_EUMVA</name>
<proteinExistence type="predicted"/>